<comment type="caution">
    <text evidence="1">The sequence shown here is derived from an EMBL/GenBank/DDBJ whole genome shotgun (WGS) entry which is preliminary data.</text>
</comment>
<keyword evidence="2" id="KW-1185">Reference proteome</keyword>
<dbReference type="EMBL" id="JAAGWF010000010">
    <property type="protein sequence ID" value="NEK58475.1"/>
    <property type="molecule type" value="Genomic_DNA"/>
</dbReference>
<accession>A0A7K3W0U5</accession>
<evidence type="ECO:0000313" key="1">
    <source>
        <dbReference type="EMBL" id="NEK58475.1"/>
    </source>
</evidence>
<dbReference type="RefSeq" id="WP_163481840.1">
    <property type="nucleotide sequence ID" value="NZ_JAAGWF010000010.1"/>
</dbReference>
<sequence length="160" mass="18236">MRTPGADGFDLVFGRWQVHDRQLRDDTDPVCEEWVEFDATSEAFPVLHGLGHVDRITVPDPPEGPAFEGMTLRPFDPSTSTWSIHWSSTRTPGRLDPPVVGRFTDRLGVFEGEDVLAGRPVRLRFEWRVDADRPSWHQSFSWDGGGTWRENWTMTLSRAG</sequence>
<dbReference type="Proteomes" id="UP000470246">
    <property type="component" value="Unassembled WGS sequence"/>
</dbReference>
<organism evidence="1 2">
    <name type="scientific">Geodermatophilus sabuli</name>
    <dbReference type="NCBI Taxonomy" id="1564158"/>
    <lineage>
        <taxon>Bacteria</taxon>
        <taxon>Bacillati</taxon>
        <taxon>Actinomycetota</taxon>
        <taxon>Actinomycetes</taxon>
        <taxon>Geodermatophilales</taxon>
        <taxon>Geodermatophilaceae</taxon>
        <taxon>Geodermatophilus</taxon>
    </lineage>
</organism>
<reference evidence="1 2" key="1">
    <citation type="submission" date="2020-02" db="EMBL/GenBank/DDBJ databases">
        <title>Geodermatophilus sabuli CPCC 205279 I12A-02694.</title>
        <authorList>
            <person name="Jiang Z."/>
        </authorList>
    </citation>
    <scope>NUCLEOTIDE SEQUENCE [LARGE SCALE GENOMIC DNA]</scope>
    <source>
        <strain evidence="1 2">I12A-02694</strain>
    </source>
</reference>
<name>A0A7K3W0U5_9ACTN</name>
<evidence type="ECO:0008006" key="3">
    <source>
        <dbReference type="Google" id="ProtNLM"/>
    </source>
</evidence>
<evidence type="ECO:0000313" key="2">
    <source>
        <dbReference type="Proteomes" id="UP000470246"/>
    </source>
</evidence>
<proteinExistence type="predicted"/>
<gene>
    <name evidence="1" type="ORF">GCU56_11380</name>
</gene>
<dbReference type="AlphaFoldDB" id="A0A7K3W0U5"/>
<protein>
    <recommendedName>
        <fullName evidence="3">DUF1579 domain-containing protein</fullName>
    </recommendedName>
</protein>